<protein>
    <submittedName>
        <fullName evidence="2">Uncharacterized protein</fullName>
    </submittedName>
</protein>
<keyword evidence="3" id="KW-1185">Reference proteome</keyword>
<feature type="region of interest" description="Disordered" evidence="1">
    <location>
        <begin position="47"/>
        <end position="67"/>
    </location>
</feature>
<name>A0A5B0QHN6_PUCGR</name>
<gene>
    <name evidence="2" type="ORF">PGT21_007607</name>
</gene>
<dbReference type="EMBL" id="VSWC01000015">
    <property type="protein sequence ID" value="KAA1112726.1"/>
    <property type="molecule type" value="Genomic_DNA"/>
</dbReference>
<evidence type="ECO:0000313" key="3">
    <source>
        <dbReference type="Proteomes" id="UP000324748"/>
    </source>
</evidence>
<dbReference type="Proteomes" id="UP000324748">
    <property type="component" value="Unassembled WGS sequence"/>
</dbReference>
<comment type="caution">
    <text evidence="2">The sequence shown here is derived from an EMBL/GenBank/DDBJ whole genome shotgun (WGS) entry which is preliminary data.</text>
</comment>
<reference evidence="2 3" key="1">
    <citation type="submission" date="2019-05" db="EMBL/GenBank/DDBJ databases">
        <title>Emergence of the Ug99 lineage of the wheat stem rust pathogen through somatic hybridization.</title>
        <authorList>
            <person name="Li F."/>
            <person name="Upadhyaya N.M."/>
            <person name="Sperschneider J."/>
            <person name="Matny O."/>
            <person name="Nguyen-Phuc H."/>
            <person name="Mago R."/>
            <person name="Raley C."/>
            <person name="Miller M.E."/>
            <person name="Silverstein K.A.T."/>
            <person name="Henningsen E."/>
            <person name="Hirsch C.D."/>
            <person name="Visser B."/>
            <person name="Pretorius Z.A."/>
            <person name="Steffenson B.J."/>
            <person name="Schwessinger B."/>
            <person name="Dodds P.N."/>
            <person name="Figueroa M."/>
        </authorList>
    </citation>
    <scope>NUCLEOTIDE SEQUENCE [LARGE SCALE GENOMIC DNA]</scope>
    <source>
        <strain evidence="2">21-0</strain>
    </source>
</reference>
<accession>A0A5B0QHN6</accession>
<dbReference type="AlphaFoldDB" id="A0A5B0QHN6"/>
<dbReference type="OrthoDB" id="429143at2759"/>
<organism evidence="2 3">
    <name type="scientific">Puccinia graminis f. sp. tritici</name>
    <dbReference type="NCBI Taxonomy" id="56615"/>
    <lineage>
        <taxon>Eukaryota</taxon>
        <taxon>Fungi</taxon>
        <taxon>Dikarya</taxon>
        <taxon>Basidiomycota</taxon>
        <taxon>Pucciniomycotina</taxon>
        <taxon>Pucciniomycetes</taxon>
        <taxon>Pucciniales</taxon>
        <taxon>Pucciniaceae</taxon>
        <taxon>Puccinia</taxon>
    </lineage>
</organism>
<evidence type="ECO:0000313" key="2">
    <source>
        <dbReference type="EMBL" id="KAA1112726.1"/>
    </source>
</evidence>
<proteinExistence type="predicted"/>
<sequence>MRKFDTLEREAADIPNGPRKISAHFLRIGIRTDQNEPINSCKVAIFHRSKRPQQEPELASNRERTAQ</sequence>
<evidence type="ECO:0000256" key="1">
    <source>
        <dbReference type="SAM" id="MobiDB-lite"/>
    </source>
</evidence>